<comment type="caution">
    <text evidence="3">The sequence shown here is derived from an EMBL/GenBank/DDBJ whole genome shotgun (WGS) entry which is preliminary data.</text>
</comment>
<dbReference type="PANTHER" id="PTHR22427">
    <property type="entry name" value="GH15728P"/>
    <property type="match status" value="1"/>
</dbReference>
<feature type="compositionally biased region" description="Acidic residues" evidence="1">
    <location>
        <begin position="840"/>
        <end position="850"/>
    </location>
</feature>
<feature type="compositionally biased region" description="Basic and acidic residues" evidence="1">
    <location>
        <begin position="419"/>
        <end position="436"/>
    </location>
</feature>
<feature type="region of interest" description="Disordered" evidence="1">
    <location>
        <begin position="579"/>
        <end position="1024"/>
    </location>
</feature>
<feature type="compositionally biased region" description="Polar residues" evidence="1">
    <location>
        <begin position="349"/>
        <end position="371"/>
    </location>
</feature>
<dbReference type="InterPro" id="IPR043225">
    <property type="entry name" value="BACK_BTBD8"/>
</dbReference>
<keyword evidence="4" id="KW-1185">Reference proteome</keyword>
<organism evidence="3 4">
    <name type="scientific">Mugilogobius chulae</name>
    <name type="common">yellowstripe goby</name>
    <dbReference type="NCBI Taxonomy" id="88201"/>
    <lineage>
        <taxon>Eukaryota</taxon>
        <taxon>Metazoa</taxon>
        <taxon>Chordata</taxon>
        <taxon>Craniata</taxon>
        <taxon>Vertebrata</taxon>
        <taxon>Euteleostomi</taxon>
        <taxon>Actinopterygii</taxon>
        <taxon>Neopterygii</taxon>
        <taxon>Teleostei</taxon>
        <taxon>Neoteleostei</taxon>
        <taxon>Acanthomorphata</taxon>
        <taxon>Gobiaria</taxon>
        <taxon>Gobiiformes</taxon>
        <taxon>Gobioidei</taxon>
        <taxon>Gobiidae</taxon>
        <taxon>Gobionellinae</taxon>
        <taxon>Mugilogobius</taxon>
    </lineage>
</organism>
<reference evidence="4" key="1">
    <citation type="submission" date="2024-04" db="EMBL/GenBank/DDBJ databases">
        <title>Salinicola lusitanus LLJ914,a marine bacterium isolated from the Okinawa Trough.</title>
        <authorList>
            <person name="Li J."/>
        </authorList>
    </citation>
    <scope>NUCLEOTIDE SEQUENCE [LARGE SCALE GENOMIC DNA]</scope>
</reference>
<feature type="compositionally biased region" description="Polar residues" evidence="1">
    <location>
        <begin position="961"/>
        <end position="970"/>
    </location>
</feature>
<feature type="compositionally biased region" description="Polar residues" evidence="1">
    <location>
        <begin position="619"/>
        <end position="629"/>
    </location>
</feature>
<name>A0AAW0MZ12_9GOBI</name>
<feature type="compositionally biased region" description="Basic and acidic residues" evidence="1">
    <location>
        <begin position="527"/>
        <end position="553"/>
    </location>
</feature>
<feature type="compositionally biased region" description="Polar residues" evidence="1">
    <location>
        <begin position="596"/>
        <end position="609"/>
    </location>
</feature>
<feature type="compositionally biased region" description="Acidic residues" evidence="1">
    <location>
        <begin position="813"/>
        <end position="822"/>
    </location>
</feature>
<feature type="compositionally biased region" description="Basic and acidic residues" evidence="1">
    <location>
        <begin position="506"/>
        <end position="520"/>
    </location>
</feature>
<evidence type="ECO:0000259" key="2">
    <source>
        <dbReference type="Pfam" id="PF26017"/>
    </source>
</evidence>
<feature type="compositionally biased region" description="Polar residues" evidence="1">
    <location>
        <begin position="644"/>
        <end position="656"/>
    </location>
</feature>
<dbReference type="AlphaFoldDB" id="A0AAW0MZ12"/>
<feature type="region of interest" description="Disordered" evidence="1">
    <location>
        <begin position="161"/>
        <end position="553"/>
    </location>
</feature>
<evidence type="ECO:0000313" key="3">
    <source>
        <dbReference type="EMBL" id="KAK7888670.1"/>
    </source>
</evidence>
<proteinExistence type="predicted"/>
<feature type="compositionally biased region" description="Low complexity" evidence="1">
    <location>
        <begin position="288"/>
        <end position="304"/>
    </location>
</feature>
<feature type="compositionally biased region" description="Polar residues" evidence="1">
    <location>
        <begin position="187"/>
        <end position="212"/>
    </location>
</feature>
<dbReference type="EMBL" id="JBBPFD010000018">
    <property type="protein sequence ID" value="KAK7888670.1"/>
    <property type="molecule type" value="Genomic_DNA"/>
</dbReference>
<evidence type="ECO:0000256" key="1">
    <source>
        <dbReference type="SAM" id="MobiDB-lite"/>
    </source>
</evidence>
<dbReference type="Pfam" id="PF26017">
    <property type="entry name" value="BACK_BTBD8"/>
    <property type="match status" value="1"/>
</dbReference>
<feature type="compositionally biased region" description="Basic and acidic residues" evidence="1">
    <location>
        <begin position="873"/>
        <end position="899"/>
    </location>
</feature>
<feature type="compositionally biased region" description="Acidic residues" evidence="1">
    <location>
        <begin position="774"/>
        <end position="791"/>
    </location>
</feature>
<sequence length="1024" mass="111559">MQSYLMIPEMDSDADPLEWWKTQEMDRRAFCEDMVRAKLLSLVSRTSENCAERRDDAVRTEQLIGSLPEVKWAQQVKSLVTELQDHSLQYIVQHLPKVIRTQAFQDLRRPFKQEICSLHDRLWTFLLQTFYAVRHTQGWESLSPKHRERILADAIDTGDNRKLGKKPVFSSSQPRALKCPSPAPESPSISRTQSKQVSHISKPPSSQSQATAMKSDALGTAPKASEGPKTKSVKKPADRGVAAKAKTGAASVVNGTGVRRDWSVSANGPRSGTGAKDQERRLNPGARPKSSPSNTTSTSQTPASRVHKTPAQTSSTSGSASPENGASSPKNDAQTVPGAKPKQQVKPANKSTPTKAPQKTEPAKTSSSSSKPGVRESSKVKTVGAEKTSSAATRTDAKGRASDSCVSRNGTSAKKPPSPKKDDKPSADKTTSDAPKKKIAKSTPTTAPSAKPSAKASLKSSSTNAKPSPAATAKPAPKTKTATTDTASAKSTSNTKTTTNATKKLAAKEKESVKTTDAKIEVASVEPCKEKPTEEKCVEEHCTQTERKADGDLLQLDLKENSENAKGACEDNIVKDAKSAPANAETAKPANDAKLKSQSGFTNHVTDANSPKETDRPLTFNSTPCSIGSTPLEDSWSGVHAQCTPESETGSQATSSDDIKPRSEDYDAGGSQDDDFSNDRGVSKCGTMRCHDFLGRSSSDTSTPEELKMYESGLRVEVRMRGREMETTSDEEAVRQRPRSWLHRDEIAAQEEEHSEVEATVTVKSVPEHQLFSSEEDEDEDEEEETEDEKSEVEVLPKTETSPHFQGIVNLAFDDEGVDQESQEQFQTSHFRRSVLLSVEECEELGEEGVETSQQKPDAATTPGDVFEPDTTPNEKEEEEKVGHLESSPEHKTNEKNDKCVFLTELQAQVDTSHCPPQETPQQERPCHLDLPNADHYGNGSARKNPTESKKAELHLDLNEPQLTSQQGAQSPAGDSVCQRAEQICKHERRPSAKALSPIYEMDVGESFESYVQKPNQEDEETSK</sequence>
<protein>
    <recommendedName>
        <fullName evidence="2">BTBD8 BACK domain-containing protein</fullName>
    </recommendedName>
</protein>
<feature type="compositionally biased region" description="Basic and acidic residues" evidence="1">
    <location>
        <begin position="945"/>
        <end position="958"/>
    </location>
</feature>
<accession>A0AAW0MZ12</accession>
<evidence type="ECO:0000313" key="4">
    <source>
        <dbReference type="Proteomes" id="UP001460270"/>
    </source>
</evidence>
<dbReference type="Proteomes" id="UP001460270">
    <property type="component" value="Unassembled WGS sequence"/>
</dbReference>
<feature type="compositionally biased region" description="Polar residues" evidence="1">
    <location>
        <begin position="310"/>
        <end position="334"/>
    </location>
</feature>
<feature type="domain" description="BTBD8 BACK" evidence="2">
    <location>
        <begin position="58"/>
        <end position="99"/>
    </location>
</feature>
<feature type="compositionally biased region" description="Basic and acidic residues" evidence="1">
    <location>
        <begin position="705"/>
        <end position="726"/>
    </location>
</feature>
<dbReference type="PANTHER" id="PTHR22427:SF2">
    <property type="entry name" value="BTB_POZ DOMAIN-CONTAINING PROTEIN 8"/>
    <property type="match status" value="1"/>
</dbReference>
<feature type="compositionally biased region" description="Low complexity" evidence="1">
    <location>
        <begin position="441"/>
        <end position="504"/>
    </location>
</feature>
<gene>
    <name evidence="3" type="ORF">WMY93_024230</name>
</gene>